<dbReference type="SMART" id="SM00382">
    <property type="entry name" value="AAA"/>
    <property type="match status" value="1"/>
</dbReference>
<organism evidence="5 6">
    <name type="scientific">Actinocatenispora sera</name>
    <dbReference type="NCBI Taxonomy" id="390989"/>
    <lineage>
        <taxon>Bacteria</taxon>
        <taxon>Bacillati</taxon>
        <taxon>Actinomycetota</taxon>
        <taxon>Actinomycetes</taxon>
        <taxon>Micromonosporales</taxon>
        <taxon>Micromonosporaceae</taxon>
        <taxon>Actinocatenispora</taxon>
    </lineage>
</organism>
<dbReference type="OrthoDB" id="134712at2"/>
<dbReference type="GO" id="GO:0004016">
    <property type="term" value="F:adenylate cyclase activity"/>
    <property type="evidence" value="ECO:0007669"/>
    <property type="project" value="TreeGrafter"/>
</dbReference>
<dbReference type="Proteomes" id="UP000680750">
    <property type="component" value="Chromosome"/>
</dbReference>
<reference evidence="5" key="1">
    <citation type="submission" date="2020-08" db="EMBL/GenBank/DDBJ databases">
        <title>Whole genome shotgun sequence of Actinocatenispora sera NBRC 101916.</title>
        <authorList>
            <person name="Komaki H."/>
            <person name="Tamura T."/>
        </authorList>
    </citation>
    <scope>NUCLEOTIDE SEQUENCE</scope>
    <source>
        <strain evidence="5">NBRC 101916</strain>
    </source>
</reference>
<dbReference type="PANTHER" id="PTHR16305">
    <property type="entry name" value="TESTICULAR SOLUBLE ADENYLYL CYCLASE"/>
    <property type="match status" value="1"/>
</dbReference>
<evidence type="ECO:0000313" key="6">
    <source>
        <dbReference type="Proteomes" id="UP000680750"/>
    </source>
</evidence>
<dbReference type="GO" id="GO:0005737">
    <property type="term" value="C:cytoplasm"/>
    <property type="evidence" value="ECO:0007669"/>
    <property type="project" value="TreeGrafter"/>
</dbReference>
<dbReference type="PANTHER" id="PTHR16305:SF35">
    <property type="entry name" value="TRANSCRIPTIONAL ACTIVATOR DOMAIN"/>
    <property type="match status" value="1"/>
</dbReference>
<dbReference type="KEGG" id="aser:Asera_17160"/>
<dbReference type="GO" id="GO:0005524">
    <property type="term" value="F:ATP binding"/>
    <property type="evidence" value="ECO:0007669"/>
    <property type="project" value="UniProtKB-KW"/>
</dbReference>
<sequence>MPVGEFPLVGRDAARAWLDRARDAAAAGHGGLVVLTGEPGAGKTRLAREAVRGARAFRTVVVSCTGTEPLGPWTRTVRALTADDAEPAGVDRAFLRALRSGADLVLAADDDPGTAGRQLAEDVTTLVRRRAARRPLLLVFDDVSDADEPSLRLLTELALTVPELPVLVIATARPADVDWHGHLAARARLLRAGTAVPVEPLDGGAIAALLRYAGAADDHGRVAAVLARTAGNALFVTELLRAPRTDTLPMSVRALVDDRVAALPPAARPVVAAAAVLGTPIGTDVLAAVAPAEGFRGGLGAVLDAGLLTEAADGTVGFAHEIVRDAVYDGVPAADRAVLHARAGTVLADRGTDVAAAARHLARAGPAYRARAAELARQAGDRAAGRLGYADATGWYERALALSGDDTDRVSILLARAEARAAAGDPDGSRAGYLDAAVRARALRRPDLLAAAALGLGSGTAGFEVTMLDGTQLELLTEARAALPAATPLRALVTARLSVASSVLAGDAERSALAAEAVRDARASGDAGACAYALSARCDAHAGPDHRVARIADATAMLALAVQLGDPPLELLARRLRLVGYLEGGDVDAADAEALAFRTTAERLGRPLYLWYVPLWRGMRALMEGRTADCAALLADACALGDRAGSRNAAVLTRTQRWCLLAATGDRDGVAELGAGLDPDQFGTVWPYVTLALILAQTGRVDAARARLDAVAPRLPSAPRDSEWLPMLAQVAETVGVVGSHPVADPAYRALAGYAGMWVVEGIGAAVRGPVDRHLGLLAAARGDRAGAATHFAAAERACVDVGATLLAAEVCRDAGRALGDGGRLAAADRQYRALGLAAEGAGPDPVFRSDGEVWTLGYEGRQVRLRDAKGLRDLATLLARPGRPVAALDLATAYTRRPATGDAPGGVEGDLGEALDATARRAYRQRLAELEEELADPADPERAARQRAERDALVEQLTTAYGLGGRRRRPGSPTERARTAVTGRIRDAIRHIEAAHPPLGRHLRGAVHTGTFCVYEPEHPVRWQVTRRF</sequence>
<keyword evidence="2" id="KW-0067">ATP-binding</keyword>
<dbReference type="Pfam" id="PF13191">
    <property type="entry name" value="AAA_16"/>
    <property type="match status" value="1"/>
</dbReference>
<evidence type="ECO:0000256" key="2">
    <source>
        <dbReference type="ARBA" id="ARBA00022840"/>
    </source>
</evidence>
<evidence type="ECO:0000259" key="4">
    <source>
        <dbReference type="SMART" id="SM00382"/>
    </source>
</evidence>
<feature type="domain" description="AAA+ ATPase" evidence="4">
    <location>
        <begin position="29"/>
        <end position="202"/>
    </location>
</feature>
<gene>
    <name evidence="5" type="ORF">Asera_17160</name>
</gene>
<dbReference type="EMBL" id="AP023354">
    <property type="protein sequence ID" value="BCJ27608.1"/>
    <property type="molecule type" value="Genomic_DNA"/>
</dbReference>
<accession>A0A810L031</accession>
<dbReference type="InterPro" id="IPR041664">
    <property type="entry name" value="AAA_16"/>
</dbReference>
<name>A0A810L031_9ACTN</name>
<keyword evidence="1" id="KW-0547">Nucleotide-binding</keyword>
<evidence type="ECO:0000256" key="3">
    <source>
        <dbReference type="SAM" id="MobiDB-lite"/>
    </source>
</evidence>
<dbReference type="Gene3D" id="3.40.50.300">
    <property type="entry name" value="P-loop containing nucleotide triphosphate hydrolases"/>
    <property type="match status" value="1"/>
</dbReference>
<dbReference type="SUPFAM" id="SSF52540">
    <property type="entry name" value="P-loop containing nucleoside triphosphate hydrolases"/>
    <property type="match status" value="1"/>
</dbReference>
<feature type="region of interest" description="Disordered" evidence="3">
    <location>
        <begin position="960"/>
        <end position="981"/>
    </location>
</feature>
<keyword evidence="6" id="KW-1185">Reference proteome</keyword>
<dbReference type="RefSeq" id="WP_030449060.1">
    <property type="nucleotide sequence ID" value="NZ_AP023354.1"/>
</dbReference>
<dbReference type="InterPro" id="IPR027417">
    <property type="entry name" value="P-loop_NTPase"/>
</dbReference>
<proteinExistence type="predicted"/>
<evidence type="ECO:0000256" key="1">
    <source>
        <dbReference type="ARBA" id="ARBA00022741"/>
    </source>
</evidence>
<evidence type="ECO:0000313" key="5">
    <source>
        <dbReference type="EMBL" id="BCJ27608.1"/>
    </source>
</evidence>
<dbReference type="AlphaFoldDB" id="A0A810L031"/>
<protein>
    <recommendedName>
        <fullName evidence="4">AAA+ ATPase domain-containing protein</fullName>
    </recommendedName>
</protein>
<dbReference type="InterPro" id="IPR003593">
    <property type="entry name" value="AAA+_ATPase"/>
</dbReference>